<evidence type="ECO:0000313" key="2">
    <source>
        <dbReference type="Proteomes" id="UP000005408"/>
    </source>
</evidence>
<reference evidence="1" key="1">
    <citation type="submission" date="2022-08" db="UniProtKB">
        <authorList>
            <consortium name="EnsemblMetazoa"/>
        </authorList>
    </citation>
    <scope>IDENTIFICATION</scope>
    <source>
        <strain evidence="1">05x7-T-G4-1.051#20</strain>
    </source>
</reference>
<dbReference type="Proteomes" id="UP000005408">
    <property type="component" value="Unassembled WGS sequence"/>
</dbReference>
<sequence>ILPIWNNLSMYIYRKTSNRIGFNVKNVLFGELPFNGYNKVVNFIILYSKQYIFNCSKQDKKPDIVGMLHHLSFKYKVEKYIAIKSCEITKFNKLWVNW</sequence>
<protein>
    <submittedName>
        <fullName evidence="1">Uncharacterized protein</fullName>
    </submittedName>
</protein>
<dbReference type="AlphaFoldDB" id="A0A8W8NNI7"/>
<organism evidence="1 2">
    <name type="scientific">Magallana gigas</name>
    <name type="common">Pacific oyster</name>
    <name type="synonym">Crassostrea gigas</name>
    <dbReference type="NCBI Taxonomy" id="29159"/>
    <lineage>
        <taxon>Eukaryota</taxon>
        <taxon>Metazoa</taxon>
        <taxon>Spiralia</taxon>
        <taxon>Lophotrochozoa</taxon>
        <taxon>Mollusca</taxon>
        <taxon>Bivalvia</taxon>
        <taxon>Autobranchia</taxon>
        <taxon>Pteriomorphia</taxon>
        <taxon>Ostreida</taxon>
        <taxon>Ostreoidea</taxon>
        <taxon>Ostreidae</taxon>
        <taxon>Magallana</taxon>
    </lineage>
</organism>
<proteinExistence type="predicted"/>
<keyword evidence="2" id="KW-1185">Reference proteome</keyword>
<dbReference type="EnsemblMetazoa" id="G6045.1">
    <property type="protein sequence ID" value="G6045.1:cds"/>
    <property type="gene ID" value="G6045"/>
</dbReference>
<name>A0A8W8NNI7_MAGGI</name>
<accession>A0A8W8NNI7</accession>
<evidence type="ECO:0000313" key="1">
    <source>
        <dbReference type="EnsemblMetazoa" id="G6045.1:cds"/>
    </source>
</evidence>